<dbReference type="InterPro" id="IPR036282">
    <property type="entry name" value="Glutathione-S-Trfase_C_sf"/>
</dbReference>
<dbReference type="SFLD" id="SFLDG00358">
    <property type="entry name" value="Main_(cytGST)"/>
    <property type="match status" value="1"/>
</dbReference>
<dbReference type="CDD" id="cd00570">
    <property type="entry name" value="GST_N_family"/>
    <property type="match status" value="1"/>
</dbReference>
<dbReference type="PROSITE" id="PS50405">
    <property type="entry name" value="GST_CTER"/>
    <property type="match status" value="1"/>
</dbReference>
<evidence type="ECO:0000313" key="4">
    <source>
        <dbReference type="Proteomes" id="UP000774617"/>
    </source>
</evidence>
<dbReference type="PROSITE" id="PS50404">
    <property type="entry name" value="GST_NTER"/>
    <property type="match status" value="1"/>
</dbReference>
<dbReference type="InterPro" id="IPR036249">
    <property type="entry name" value="Thioredoxin-like_sf"/>
</dbReference>
<dbReference type="SFLD" id="SFLDS00019">
    <property type="entry name" value="Glutathione_Transferase_(cytos"/>
    <property type="match status" value="1"/>
</dbReference>
<dbReference type="Proteomes" id="UP000774617">
    <property type="component" value="Unassembled WGS sequence"/>
</dbReference>
<dbReference type="EMBL" id="JAGTJR010000123">
    <property type="protein sequence ID" value="KAH7007883.1"/>
    <property type="molecule type" value="Genomic_DNA"/>
</dbReference>
<feature type="domain" description="GST N-terminal" evidence="1">
    <location>
        <begin position="11"/>
        <end position="95"/>
    </location>
</feature>
<sequence length="242" mass="27151">MASYDAPGIPPRITLYTNLDCPWCQRVHFVLSELKIPFEQVIIDLDVPRPQWYLDINPRGLVPAIKFSNDVVTNEIIYESNIISQFLVDLRPPNLLPASLADPAAPLRRAKIQFFIDTFMGKLGGQWHAVLQADNPDAKVDEVLANVEKFIEPLLASAAPFYDDSKELTYAETQVAPFLLRIYSLSNGTYLPTKFKTGLQGLPNFSKWAAAVQEHPSIKSNYNETSVLERTGKMMAKLKAKA</sequence>
<dbReference type="PANTHER" id="PTHR43968">
    <property type="match status" value="1"/>
</dbReference>
<dbReference type="InterPro" id="IPR004045">
    <property type="entry name" value="Glutathione_S-Trfase_N"/>
</dbReference>
<dbReference type="PANTHER" id="PTHR43968:SF8">
    <property type="entry name" value="S-TRANSFERASE, PUTATIVE (AFU_ORTHOLOGUE AFUA_2G00590)-RELATED"/>
    <property type="match status" value="1"/>
</dbReference>
<dbReference type="InterPro" id="IPR040079">
    <property type="entry name" value="Glutathione_S-Trfase"/>
</dbReference>
<dbReference type="Pfam" id="PF13409">
    <property type="entry name" value="GST_N_2"/>
    <property type="match status" value="1"/>
</dbReference>
<dbReference type="InterPro" id="IPR011767">
    <property type="entry name" value="GLR_AS"/>
</dbReference>
<evidence type="ECO:0000259" key="2">
    <source>
        <dbReference type="PROSITE" id="PS50405"/>
    </source>
</evidence>
<feature type="domain" description="GST C-terminal" evidence="2">
    <location>
        <begin position="105"/>
        <end position="238"/>
    </location>
</feature>
<dbReference type="PROSITE" id="PS00195">
    <property type="entry name" value="GLUTAREDOXIN_1"/>
    <property type="match status" value="1"/>
</dbReference>
<protein>
    <submittedName>
        <fullName evidence="3">Thioredoxin-like protein</fullName>
    </submittedName>
</protein>
<organism evidence="3 4">
    <name type="scientific">Macrophomina phaseolina</name>
    <dbReference type="NCBI Taxonomy" id="35725"/>
    <lineage>
        <taxon>Eukaryota</taxon>
        <taxon>Fungi</taxon>
        <taxon>Dikarya</taxon>
        <taxon>Ascomycota</taxon>
        <taxon>Pezizomycotina</taxon>
        <taxon>Dothideomycetes</taxon>
        <taxon>Dothideomycetes incertae sedis</taxon>
        <taxon>Botryosphaeriales</taxon>
        <taxon>Botryosphaeriaceae</taxon>
        <taxon>Macrophomina</taxon>
    </lineage>
</organism>
<dbReference type="SUPFAM" id="SSF52833">
    <property type="entry name" value="Thioredoxin-like"/>
    <property type="match status" value="1"/>
</dbReference>
<gene>
    <name evidence="3" type="ORF">B0J12DRAFT_747666</name>
</gene>
<dbReference type="Gene3D" id="1.20.1050.10">
    <property type="match status" value="1"/>
</dbReference>
<comment type="caution">
    <text evidence="3">The sequence shown here is derived from an EMBL/GenBank/DDBJ whole genome shotgun (WGS) entry which is preliminary data.</text>
</comment>
<accession>A0ABQ8FPP1</accession>
<dbReference type="SUPFAM" id="SSF47616">
    <property type="entry name" value="GST C-terminal domain-like"/>
    <property type="match status" value="1"/>
</dbReference>
<dbReference type="InterPro" id="IPR050983">
    <property type="entry name" value="GST_Omega/HSP26"/>
</dbReference>
<dbReference type="InterPro" id="IPR010987">
    <property type="entry name" value="Glutathione-S-Trfase_C-like"/>
</dbReference>
<name>A0ABQ8FPP1_9PEZI</name>
<evidence type="ECO:0000313" key="3">
    <source>
        <dbReference type="EMBL" id="KAH7007883.1"/>
    </source>
</evidence>
<dbReference type="Gene3D" id="3.40.30.10">
    <property type="entry name" value="Glutaredoxin"/>
    <property type="match status" value="1"/>
</dbReference>
<proteinExistence type="predicted"/>
<reference evidence="3 4" key="1">
    <citation type="journal article" date="2021" name="Nat. Commun.">
        <title>Genetic determinants of endophytism in the Arabidopsis root mycobiome.</title>
        <authorList>
            <person name="Mesny F."/>
            <person name="Miyauchi S."/>
            <person name="Thiergart T."/>
            <person name="Pickel B."/>
            <person name="Atanasova L."/>
            <person name="Karlsson M."/>
            <person name="Huettel B."/>
            <person name="Barry K.W."/>
            <person name="Haridas S."/>
            <person name="Chen C."/>
            <person name="Bauer D."/>
            <person name="Andreopoulos W."/>
            <person name="Pangilinan J."/>
            <person name="LaButti K."/>
            <person name="Riley R."/>
            <person name="Lipzen A."/>
            <person name="Clum A."/>
            <person name="Drula E."/>
            <person name="Henrissat B."/>
            <person name="Kohler A."/>
            <person name="Grigoriev I.V."/>
            <person name="Martin F.M."/>
            <person name="Hacquard S."/>
        </authorList>
    </citation>
    <scope>NUCLEOTIDE SEQUENCE [LARGE SCALE GENOMIC DNA]</scope>
    <source>
        <strain evidence="3 4">MPI-SDFR-AT-0080</strain>
    </source>
</reference>
<evidence type="ECO:0000259" key="1">
    <source>
        <dbReference type="PROSITE" id="PS50404"/>
    </source>
</evidence>
<keyword evidence="4" id="KW-1185">Reference proteome</keyword>